<sequence>MLMGFPAGEQLLSEIATNGGHGEKSSYFDGWKAYDGDPYHPTENPEGVIQMGLAENQLSHDLPEEWIWKHPEASICTPEGVAQFKSVANFQDYHGLPSFRHAVAKLMEKERGGAVKFDPDRIVMSGGATGAQETLAFCLANPGDAFLIPVPYYPAFDRDFCWRSRARLLPIPCDSSNNFKLSLSALQSALDDARIANIPVKGVLITNPSNPLGTTMDRSTLETLLHFTNTHRLHLICDEIFAGTVFDSPAFISISQILLSHPSADPNLVHIVSSLSKNLGLPGFRVGLIYSYNDAVVACARKMSSFNLVSTQTQHLLAAMLADDDFVSYYLEENARRLRERRDLFVGGLGRVGIRCLEGNGGLFCWMDLRAFLKERNTEGELKLWRAIVHDVKLNVSPGSSFHCQEPGWFRVCFANMDDETTEVALRRIRMFVDRENEVEKRQQKKMRFMNDSGLKLSLPRRVEELAAMTPRLPSPHSPLVRATT</sequence>
<proteinExistence type="inferred from homology"/>
<evidence type="ECO:0000256" key="9">
    <source>
        <dbReference type="ARBA" id="ARBA00049554"/>
    </source>
</evidence>
<dbReference type="InterPro" id="IPR004839">
    <property type="entry name" value="Aminotransferase_I/II_large"/>
</dbReference>
<feature type="domain" description="Aminotransferase class I/classII large" evidence="10">
    <location>
        <begin position="49"/>
        <end position="429"/>
    </location>
</feature>
<keyword evidence="5" id="KW-0663">Pyridoxal phosphate</keyword>
<dbReference type="InterPro" id="IPR015422">
    <property type="entry name" value="PyrdxlP-dep_Trfase_small"/>
</dbReference>
<dbReference type="PANTHER" id="PTHR43795:SF6">
    <property type="entry name" value="1-AMINOCYCLOPROPANE-1-CARBOXYLATE SYNTHASE 6"/>
    <property type="match status" value="1"/>
</dbReference>
<accession>A0ABD0UKR0</accession>
<dbReference type="SUPFAM" id="SSF53383">
    <property type="entry name" value="PLP-dependent transferases"/>
    <property type="match status" value="1"/>
</dbReference>
<dbReference type="InterPro" id="IPR050478">
    <property type="entry name" value="Ethylene_sulfur-biosynth"/>
</dbReference>
<dbReference type="InterPro" id="IPR015421">
    <property type="entry name" value="PyrdxlP-dep_Trfase_major"/>
</dbReference>
<dbReference type="GO" id="GO:0009693">
    <property type="term" value="P:ethylene biosynthetic process"/>
    <property type="evidence" value="ECO:0007669"/>
    <property type="project" value="UniProtKB-KW"/>
</dbReference>
<evidence type="ECO:0000256" key="8">
    <source>
        <dbReference type="ARBA" id="ARBA00039053"/>
    </source>
</evidence>
<reference evidence="11 12" key="1">
    <citation type="journal article" date="2024" name="Plant Biotechnol. J.">
        <title>Dendrobium thyrsiflorum genome and its molecular insights into genes involved in important horticultural traits.</title>
        <authorList>
            <person name="Chen B."/>
            <person name="Wang J.Y."/>
            <person name="Zheng P.J."/>
            <person name="Li K.L."/>
            <person name="Liang Y.M."/>
            <person name="Chen X.F."/>
            <person name="Zhang C."/>
            <person name="Zhao X."/>
            <person name="He X."/>
            <person name="Zhang G.Q."/>
            <person name="Liu Z.J."/>
            <person name="Xu Q."/>
        </authorList>
    </citation>
    <scope>NUCLEOTIDE SEQUENCE [LARGE SCALE GENOMIC DNA]</scope>
    <source>
        <strain evidence="11">GZMU011</strain>
    </source>
</reference>
<dbReference type="Proteomes" id="UP001552299">
    <property type="component" value="Unassembled WGS sequence"/>
</dbReference>
<evidence type="ECO:0000256" key="6">
    <source>
        <dbReference type="ARBA" id="ARBA00023239"/>
    </source>
</evidence>
<keyword evidence="4" id="KW-0949">S-adenosyl-L-methionine</keyword>
<dbReference type="EC" id="4.4.1.14" evidence="8"/>
<gene>
    <name evidence="11" type="ORF">M5K25_016653</name>
</gene>
<protein>
    <recommendedName>
        <fullName evidence="8">1-aminocyclopropane-1-carboxylate synthase</fullName>
        <ecNumber evidence="8">4.4.1.14</ecNumber>
    </recommendedName>
</protein>
<dbReference type="Gene3D" id="3.90.1150.10">
    <property type="entry name" value="Aspartate Aminotransferase, domain 1"/>
    <property type="match status" value="1"/>
</dbReference>
<dbReference type="CDD" id="cd00609">
    <property type="entry name" value="AAT_like"/>
    <property type="match status" value="1"/>
</dbReference>
<evidence type="ECO:0000259" key="10">
    <source>
        <dbReference type="Pfam" id="PF00155"/>
    </source>
</evidence>
<evidence type="ECO:0000313" key="12">
    <source>
        <dbReference type="Proteomes" id="UP001552299"/>
    </source>
</evidence>
<evidence type="ECO:0000256" key="4">
    <source>
        <dbReference type="ARBA" id="ARBA00022691"/>
    </source>
</evidence>
<evidence type="ECO:0000313" key="11">
    <source>
        <dbReference type="EMBL" id="KAL0913209.1"/>
    </source>
</evidence>
<dbReference type="AlphaFoldDB" id="A0ABD0UKR0"/>
<comment type="cofactor">
    <cofactor evidence="1">
        <name>pyridoxal 5'-phosphate</name>
        <dbReference type="ChEBI" id="CHEBI:597326"/>
    </cofactor>
</comment>
<comment type="similarity">
    <text evidence="2">Belongs to the class-I pyridoxal-phosphate-dependent aminotransferase family.</text>
</comment>
<dbReference type="EMBL" id="JANQDX010000013">
    <property type="protein sequence ID" value="KAL0913209.1"/>
    <property type="molecule type" value="Genomic_DNA"/>
</dbReference>
<dbReference type="InterPro" id="IPR004838">
    <property type="entry name" value="NHTrfase_class1_PyrdxlP-BS"/>
</dbReference>
<dbReference type="InterPro" id="IPR015424">
    <property type="entry name" value="PyrdxlP-dep_Trfase"/>
</dbReference>
<keyword evidence="3" id="KW-0266">Ethylene biosynthesis</keyword>
<keyword evidence="12" id="KW-1185">Reference proteome</keyword>
<dbReference type="Pfam" id="PF00155">
    <property type="entry name" value="Aminotran_1_2"/>
    <property type="match status" value="1"/>
</dbReference>
<dbReference type="PRINTS" id="PR00753">
    <property type="entry name" value="ACCSYNTHASE"/>
</dbReference>
<evidence type="ECO:0000256" key="1">
    <source>
        <dbReference type="ARBA" id="ARBA00001933"/>
    </source>
</evidence>
<evidence type="ECO:0000256" key="3">
    <source>
        <dbReference type="ARBA" id="ARBA00022666"/>
    </source>
</evidence>
<comment type="catalytic activity">
    <reaction evidence="9">
        <text>S-adenosyl-L-methionine = 1-aminocyclopropane-1-carboxylate + S-methyl-5'-thioadenosine + H(+)</text>
        <dbReference type="Rhea" id="RHEA:21744"/>
        <dbReference type="ChEBI" id="CHEBI:15378"/>
        <dbReference type="ChEBI" id="CHEBI:17509"/>
        <dbReference type="ChEBI" id="CHEBI:58360"/>
        <dbReference type="ChEBI" id="CHEBI:59789"/>
        <dbReference type="EC" id="4.4.1.14"/>
    </reaction>
</comment>
<keyword evidence="6" id="KW-0456">Lyase</keyword>
<evidence type="ECO:0000256" key="2">
    <source>
        <dbReference type="ARBA" id="ARBA00007441"/>
    </source>
</evidence>
<evidence type="ECO:0000256" key="7">
    <source>
        <dbReference type="ARBA" id="ARBA00037888"/>
    </source>
</evidence>
<comment type="pathway">
    <text evidence="7">Alkene biosynthesis; ethylene biosynthesis via S-adenosyl-L-methionine; ethylene from S-adenosyl-L-methionine: step 1/2.</text>
</comment>
<organism evidence="11 12">
    <name type="scientific">Dendrobium thyrsiflorum</name>
    <name type="common">Pinecone-like raceme dendrobium</name>
    <name type="synonym">Orchid</name>
    <dbReference type="NCBI Taxonomy" id="117978"/>
    <lineage>
        <taxon>Eukaryota</taxon>
        <taxon>Viridiplantae</taxon>
        <taxon>Streptophyta</taxon>
        <taxon>Embryophyta</taxon>
        <taxon>Tracheophyta</taxon>
        <taxon>Spermatophyta</taxon>
        <taxon>Magnoliopsida</taxon>
        <taxon>Liliopsida</taxon>
        <taxon>Asparagales</taxon>
        <taxon>Orchidaceae</taxon>
        <taxon>Epidendroideae</taxon>
        <taxon>Malaxideae</taxon>
        <taxon>Dendrobiinae</taxon>
        <taxon>Dendrobium</taxon>
    </lineage>
</organism>
<dbReference type="PROSITE" id="PS00105">
    <property type="entry name" value="AA_TRANSFER_CLASS_1"/>
    <property type="match status" value="1"/>
</dbReference>
<comment type="caution">
    <text evidence="11">The sequence shown here is derived from an EMBL/GenBank/DDBJ whole genome shotgun (WGS) entry which is preliminary data.</text>
</comment>
<evidence type="ECO:0000256" key="5">
    <source>
        <dbReference type="ARBA" id="ARBA00022898"/>
    </source>
</evidence>
<dbReference type="PANTHER" id="PTHR43795">
    <property type="entry name" value="BIFUNCTIONAL ASPARTATE AMINOTRANSFERASE AND GLUTAMATE/ASPARTATE-PREPHENATE AMINOTRANSFERASE-RELATED"/>
    <property type="match status" value="1"/>
</dbReference>
<dbReference type="GO" id="GO:0016847">
    <property type="term" value="F:1-aminocyclopropane-1-carboxylate synthase activity"/>
    <property type="evidence" value="ECO:0007669"/>
    <property type="project" value="UniProtKB-EC"/>
</dbReference>
<dbReference type="Gene3D" id="3.40.640.10">
    <property type="entry name" value="Type I PLP-dependent aspartate aminotransferase-like (Major domain)"/>
    <property type="match status" value="1"/>
</dbReference>
<name>A0ABD0UKR0_DENTH</name>